<keyword evidence="1" id="KW-0472">Membrane</keyword>
<keyword evidence="1" id="KW-0812">Transmembrane</keyword>
<feature type="transmembrane region" description="Helical" evidence="1">
    <location>
        <begin position="211"/>
        <end position="229"/>
    </location>
</feature>
<accession>A0A1H0UEX8</accession>
<reference evidence="2 3" key="1">
    <citation type="submission" date="2016-10" db="EMBL/GenBank/DDBJ databases">
        <authorList>
            <person name="de Groot N.N."/>
        </authorList>
    </citation>
    <scope>NUCLEOTIDE SEQUENCE [LARGE SCALE GENOMIC DNA]</scope>
    <source>
        <strain evidence="2 3">S137</strain>
    </source>
</reference>
<feature type="transmembrane region" description="Helical" evidence="1">
    <location>
        <begin position="285"/>
        <end position="305"/>
    </location>
</feature>
<evidence type="ECO:0000256" key="1">
    <source>
        <dbReference type="SAM" id="Phobius"/>
    </source>
</evidence>
<feature type="transmembrane region" description="Helical" evidence="1">
    <location>
        <begin position="110"/>
        <end position="129"/>
    </location>
</feature>
<feature type="transmembrane region" description="Helical" evidence="1">
    <location>
        <begin position="249"/>
        <end position="273"/>
    </location>
</feature>
<feature type="transmembrane region" description="Helical" evidence="1">
    <location>
        <begin position="338"/>
        <end position="358"/>
    </location>
</feature>
<evidence type="ECO:0000313" key="2">
    <source>
        <dbReference type="EMBL" id="SDP64734.1"/>
    </source>
</evidence>
<feature type="transmembrane region" description="Helical" evidence="1">
    <location>
        <begin position="37"/>
        <end position="58"/>
    </location>
</feature>
<feature type="transmembrane region" description="Helical" evidence="1">
    <location>
        <begin position="88"/>
        <end position="105"/>
    </location>
</feature>
<feature type="transmembrane region" description="Helical" evidence="1">
    <location>
        <begin position="6"/>
        <end position="25"/>
    </location>
</feature>
<organism evidence="2 3">
    <name type="scientific">Selenomonas ruminantium</name>
    <dbReference type="NCBI Taxonomy" id="971"/>
    <lineage>
        <taxon>Bacteria</taxon>
        <taxon>Bacillati</taxon>
        <taxon>Bacillota</taxon>
        <taxon>Negativicutes</taxon>
        <taxon>Selenomonadales</taxon>
        <taxon>Selenomonadaceae</taxon>
        <taxon>Selenomonas</taxon>
    </lineage>
</organism>
<gene>
    <name evidence="2" type="ORF">SAMN05216366_1324</name>
</gene>
<feature type="transmembrane region" description="Helical" evidence="1">
    <location>
        <begin position="177"/>
        <end position="199"/>
    </location>
</feature>
<proteinExistence type="predicted"/>
<name>A0A1H0UEX8_SELRU</name>
<dbReference type="Pfam" id="PF14897">
    <property type="entry name" value="EpsG"/>
    <property type="match status" value="1"/>
</dbReference>
<dbReference type="Proteomes" id="UP000182412">
    <property type="component" value="Unassembled WGS sequence"/>
</dbReference>
<dbReference type="OrthoDB" id="2832986at2"/>
<dbReference type="EMBL" id="FNJQ01000032">
    <property type="protein sequence ID" value="SDP64734.1"/>
    <property type="molecule type" value="Genomic_DNA"/>
</dbReference>
<dbReference type="AlphaFoldDB" id="A0A1H0UEX8"/>
<feature type="transmembrane region" description="Helical" evidence="1">
    <location>
        <begin position="311"/>
        <end position="329"/>
    </location>
</feature>
<evidence type="ECO:0000313" key="3">
    <source>
        <dbReference type="Proteomes" id="UP000182412"/>
    </source>
</evidence>
<feature type="transmembrane region" description="Helical" evidence="1">
    <location>
        <begin position="156"/>
        <end position="171"/>
    </location>
</feature>
<keyword evidence="1" id="KW-1133">Transmembrane helix</keyword>
<dbReference type="InterPro" id="IPR049458">
    <property type="entry name" value="EpsG-like"/>
</dbReference>
<protein>
    <submittedName>
        <fullName evidence="2">EpsG family protein</fullName>
    </submittedName>
</protein>
<dbReference type="RefSeq" id="WP_074573171.1">
    <property type="nucleotide sequence ID" value="NZ_FNJQ01000032.1"/>
</dbReference>
<sequence>MLTLFFYTLIDFIAILLVAISDSANKVIKLSFIGNRYIHLSEFLYFISAVLLFMIVALRDNVGADFSIYANAYLNIIHDDLNETEKNWLGIGYVILCNVIGVFAGNSYHWMFAVVAAITIASFYIAFYLANKQRTWSVTLFIGFCLYYQCFNQARQMLAVAICSLAYIALMKKRTSVFIIVVVIAMLFHSSAIVMMLLLIANKIKFNVSKIFVFLFISIASMIVFDIFVDLMSKSFYGMIYIGSEMYDVSFKTSVIINTVFRALLLMFCMFFYNKLIHNNEENRILINTGFICLFFQILTLKSYLFGRITTYFFITYLFIMPRIFELICKHTVIRDRVVVKFLFGVSIMIYHYTYYFMVAKDSGYDKYDTFLF</sequence>